<gene>
    <name evidence="3" type="ORF">CS538_02235</name>
</gene>
<dbReference type="SUPFAM" id="SSF63520">
    <property type="entry name" value="PTS-regulatory domain, PRD"/>
    <property type="match status" value="2"/>
</dbReference>
<dbReference type="InterPro" id="IPR011608">
    <property type="entry name" value="PRD"/>
</dbReference>
<name>A0A2G7HP07_9CLOT</name>
<dbReference type="Pfam" id="PF00874">
    <property type="entry name" value="PRD"/>
    <property type="match status" value="2"/>
</dbReference>
<dbReference type="SMART" id="SM01061">
    <property type="entry name" value="CAT_RBD"/>
    <property type="match status" value="1"/>
</dbReference>
<dbReference type="InterPro" id="IPR036634">
    <property type="entry name" value="PRD_sf"/>
</dbReference>
<feature type="domain" description="PRD" evidence="2">
    <location>
        <begin position="65"/>
        <end position="170"/>
    </location>
</feature>
<dbReference type="GO" id="GO:0003723">
    <property type="term" value="F:RNA binding"/>
    <property type="evidence" value="ECO:0007669"/>
    <property type="project" value="InterPro"/>
</dbReference>
<evidence type="ECO:0000313" key="4">
    <source>
        <dbReference type="Proteomes" id="UP000231322"/>
    </source>
</evidence>
<sequence length="277" mass="32225">MKVVKVINNNLIKSFDDNNNEILVMGCGLGYKKTPGHEVDEKLIERIYTCNDRKDSNQLTKLLEKIPLEHIQVTNQIVSFAKASLGKKLNENVYITLADHINFAIERQKDGVAIKNALLWEIKKFYNHEFLVGKEALSIIKNKLGVTLSEDEAGFIALHIVNALMDDISIEKATKMTKMIEKILNIIKYYFNLELDEYSIHYERFITHLKFFAQRLFTETIISDGDTQFIEVLKKQYKKEYGCTLKVRDFIKKEYGCELTEDEMIYLTIHIKRITSI</sequence>
<dbReference type="Pfam" id="PF03123">
    <property type="entry name" value="CAT_RBD"/>
    <property type="match status" value="1"/>
</dbReference>
<proteinExistence type="predicted"/>
<evidence type="ECO:0000259" key="2">
    <source>
        <dbReference type="PROSITE" id="PS51372"/>
    </source>
</evidence>
<dbReference type="InterPro" id="IPR004341">
    <property type="entry name" value="CAT_RNA-bd_dom"/>
</dbReference>
<evidence type="ECO:0000313" key="3">
    <source>
        <dbReference type="EMBL" id="PIH06152.1"/>
    </source>
</evidence>
<keyword evidence="1" id="KW-0677">Repeat</keyword>
<dbReference type="Gene3D" id="2.30.24.10">
    <property type="entry name" value="CAT RNA-binding domain"/>
    <property type="match status" value="1"/>
</dbReference>
<feature type="domain" description="PRD" evidence="2">
    <location>
        <begin position="171"/>
        <end position="277"/>
    </location>
</feature>
<dbReference type="NCBIfam" id="NF046042">
    <property type="entry name" value="LicT"/>
    <property type="match status" value="1"/>
</dbReference>
<dbReference type="AlphaFoldDB" id="A0A2G7HP07"/>
<protein>
    <submittedName>
        <fullName evidence="3">Transcription antiterminator BglG</fullName>
    </submittedName>
</protein>
<dbReference type="PROSITE" id="PS51372">
    <property type="entry name" value="PRD_2"/>
    <property type="match status" value="2"/>
</dbReference>
<dbReference type="EMBL" id="PEIK01000001">
    <property type="protein sequence ID" value="PIH06152.1"/>
    <property type="molecule type" value="Genomic_DNA"/>
</dbReference>
<comment type="caution">
    <text evidence="3">The sequence shown here is derived from an EMBL/GenBank/DDBJ whole genome shotgun (WGS) entry which is preliminary data.</text>
</comment>
<dbReference type="SUPFAM" id="SSF50151">
    <property type="entry name" value="SacY-like RNA-binding domain"/>
    <property type="match status" value="1"/>
</dbReference>
<reference evidence="3 4" key="1">
    <citation type="submission" date="2017-10" db="EMBL/GenBank/DDBJ databases">
        <title>Reclassification of Eubacterium combesii and discrepancies in the nomenclature of botulinum neurotoxin producing clostridia. Request for an Opinion.</title>
        <authorList>
            <person name="Dobritsa A.P."/>
            <person name="Kutumbaka K.K."/>
            <person name="Samadpour M."/>
        </authorList>
    </citation>
    <scope>NUCLEOTIDE SEQUENCE [LARGE SCALE GENOMIC DNA]</scope>
    <source>
        <strain evidence="3 4">DSM 20696</strain>
    </source>
</reference>
<dbReference type="GO" id="GO:0006355">
    <property type="term" value="P:regulation of DNA-templated transcription"/>
    <property type="evidence" value="ECO:0007669"/>
    <property type="project" value="InterPro"/>
</dbReference>
<dbReference type="PANTHER" id="PTHR30185:SF15">
    <property type="entry name" value="CRYPTIC BETA-GLUCOSIDE BGL OPERON ANTITERMINATOR"/>
    <property type="match status" value="1"/>
</dbReference>
<dbReference type="RefSeq" id="WP_014520111.1">
    <property type="nucleotide sequence ID" value="NZ_PEIK01000001.1"/>
</dbReference>
<evidence type="ECO:0000256" key="1">
    <source>
        <dbReference type="ARBA" id="ARBA00022737"/>
    </source>
</evidence>
<dbReference type="InterPro" id="IPR036650">
    <property type="entry name" value="CAT_RNA-bd_dom_sf"/>
</dbReference>
<dbReference type="Proteomes" id="UP000231322">
    <property type="component" value="Unassembled WGS sequence"/>
</dbReference>
<dbReference type="Gene3D" id="1.10.1790.10">
    <property type="entry name" value="PRD domain"/>
    <property type="match status" value="2"/>
</dbReference>
<keyword evidence="4" id="KW-1185">Reference proteome</keyword>
<dbReference type="InterPro" id="IPR050661">
    <property type="entry name" value="BglG_antiterminators"/>
</dbReference>
<organism evidence="3 4">
    <name type="scientific">Clostridium combesii</name>
    <dbReference type="NCBI Taxonomy" id="39481"/>
    <lineage>
        <taxon>Bacteria</taxon>
        <taxon>Bacillati</taxon>
        <taxon>Bacillota</taxon>
        <taxon>Clostridia</taxon>
        <taxon>Eubacteriales</taxon>
        <taxon>Clostridiaceae</taxon>
        <taxon>Clostridium</taxon>
    </lineage>
</organism>
<dbReference type="PANTHER" id="PTHR30185">
    <property type="entry name" value="CRYPTIC BETA-GLUCOSIDE BGL OPERON ANTITERMINATOR"/>
    <property type="match status" value="1"/>
</dbReference>
<accession>A0A2G7HP07</accession>